<dbReference type="Proteomes" id="UP000249123">
    <property type="component" value="Unassembled WGS sequence"/>
</dbReference>
<organism evidence="2 3">
    <name type="scientific">Hyphomonas pacifica</name>
    <dbReference type="NCBI Taxonomy" id="1280941"/>
    <lineage>
        <taxon>Bacteria</taxon>
        <taxon>Pseudomonadati</taxon>
        <taxon>Pseudomonadota</taxon>
        <taxon>Alphaproteobacteria</taxon>
        <taxon>Hyphomonadales</taxon>
        <taxon>Hyphomonadaceae</taxon>
        <taxon>Hyphomonas</taxon>
    </lineage>
</organism>
<keyword evidence="1" id="KW-0175">Coiled coil</keyword>
<feature type="coiled-coil region" evidence="1">
    <location>
        <begin position="10"/>
        <end position="44"/>
    </location>
</feature>
<gene>
    <name evidence="2" type="ORF">HY3_09305</name>
</gene>
<dbReference type="AlphaFoldDB" id="A0A8B2PRK2"/>
<dbReference type="EMBL" id="AWFB01000007">
    <property type="protein sequence ID" value="RAN35031.1"/>
    <property type="molecule type" value="Genomic_DNA"/>
</dbReference>
<name>A0A8B2PRK2_9PROT</name>
<accession>A0A8B2PRK2</accession>
<evidence type="ECO:0000313" key="3">
    <source>
        <dbReference type="Proteomes" id="UP000249123"/>
    </source>
</evidence>
<comment type="caution">
    <text evidence="2">The sequence shown here is derived from an EMBL/GenBank/DDBJ whole genome shotgun (WGS) entry which is preliminary data.</text>
</comment>
<protein>
    <submittedName>
        <fullName evidence="2">Uncharacterized protein</fullName>
    </submittedName>
</protein>
<proteinExistence type="predicted"/>
<keyword evidence="3" id="KW-1185">Reference proteome</keyword>
<sequence>MMPKQNRVLLKLVALKRQKAEQDLAIAQARLRTLQVGLANLQAQLEAADGSGRDFQSLSLSSRNGHVQRLLANAAEQCDLIEQAQVCVADAKENLKRILNSQDQLTAMGSALRR</sequence>
<evidence type="ECO:0000256" key="1">
    <source>
        <dbReference type="SAM" id="Coils"/>
    </source>
</evidence>
<evidence type="ECO:0000313" key="2">
    <source>
        <dbReference type="EMBL" id="RAN35031.1"/>
    </source>
</evidence>
<reference evidence="2 3" key="1">
    <citation type="submission" date="2013-04" db="EMBL/GenBank/DDBJ databases">
        <title>Hyphomonas sp. T24B3 Genome Sequencing.</title>
        <authorList>
            <person name="Lai Q."/>
            <person name="Shao Z."/>
        </authorList>
    </citation>
    <scope>NUCLEOTIDE SEQUENCE [LARGE SCALE GENOMIC DNA]</scope>
    <source>
        <strain evidence="2 3">T24B3</strain>
    </source>
</reference>